<dbReference type="InterPro" id="IPR027417">
    <property type="entry name" value="P-loop_NTPase"/>
</dbReference>
<evidence type="ECO:0000313" key="10">
    <source>
        <dbReference type="EMBL" id="MCQ1539312.1"/>
    </source>
</evidence>
<accession>A0ABD4TLX9</accession>
<name>A0ABD4TLX9_9EURY</name>
<dbReference type="PROSITE" id="PS00211">
    <property type="entry name" value="ABC_TRANSPORTER_1"/>
    <property type="match status" value="1"/>
</dbReference>
<dbReference type="InterPro" id="IPR005894">
    <property type="entry name" value="DrrA"/>
</dbReference>
<dbReference type="CDD" id="cd03265">
    <property type="entry name" value="ABC_DrrA"/>
    <property type="match status" value="1"/>
</dbReference>
<dbReference type="SUPFAM" id="SSF52540">
    <property type="entry name" value="P-loop containing nucleoside triphosphate hydrolases"/>
    <property type="match status" value="1"/>
</dbReference>
<protein>
    <submittedName>
        <fullName evidence="10">ATP-binding cassette domain-containing protein</fullName>
    </submittedName>
</protein>
<keyword evidence="7" id="KW-0472">Membrane</keyword>
<dbReference type="RefSeq" id="WP_255333277.1">
    <property type="nucleotide sequence ID" value="NZ_VOTZ01000024.1"/>
</dbReference>
<dbReference type="InterPro" id="IPR017871">
    <property type="entry name" value="ABC_transporter-like_CS"/>
</dbReference>
<keyword evidence="6" id="KW-1278">Translocase</keyword>
<dbReference type="InterPro" id="IPR003593">
    <property type="entry name" value="AAA+_ATPase"/>
</dbReference>
<dbReference type="EMBL" id="VOTZ01000024">
    <property type="protein sequence ID" value="MCQ1539312.1"/>
    <property type="molecule type" value="Genomic_DNA"/>
</dbReference>
<dbReference type="AlphaFoldDB" id="A0ABD4TLX9"/>
<dbReference type="GO" id="GO:0005886">
    <property type="term" value="C:plasma membrane"/>
    <property type="evidence" value="ECO:0007669"/>
    <property type="project" value="UniProtKB-SubCell"/>
</dbReference>
<evidence type="ECO:0000256" key="6">
    <source>
        <dbReference type="ARBA" id="ARBA00022967"/>
    </source>
</evidence>
<feature type="domain" description="ABC transporter" evidence="9">
    <location>
        <begin position="4"/>
        <end position="235"/>
    </location>
</feature>
<comment type="similarity">
    <text evidence="8">Belongs to the ABC transporter superfamily. Drug exporter-1 (DrugE1) (TC 3.A.1.105) family.</text>
</comment>
<dbReference type="SMART" id="SM00382">
    <property type="entry name" value="AAA"/>
    <property type="match status" value="1"/>
</dbReference>
<keyword evidence="2" id="KW-0813">Transport</keyword>
<gene>
    <name evidence="10" type="ORF">FTO68_10000</name>
</gene>
<comment type="caution">
    <text evidence="10">The sequence shown here is derived from an EMBL/GenBank/DDBJ whole genome shotgun (WGS) entry which is preliminary data.</text>
</comment>
<evidence type="ECO:0000256" key="1">
    <source>
        <dbReference type="ARBA" id="ARBA00004413"/>
    </source>
</evidence>
<evidence type="ECO:0000256" key="8">
    <source>
        <dbReference type="ARBA" id="ARBA00049985"/>
    </source>
</evidence>
<dbReference type="Pfam" id="PF13732">
    <property type="entry name" value="DrrA1-3_C"/>
    <property type="match status" value="1"/>
</dbReference>
<proteinExistence type="inferred from homology"/>
<evidence type="ECO:0000256" key="5">
    <source>
        <dbReference type="ARBA" id="ARBA00022840"/>
    </source>
</evidence>
<evidence type="ECO:0000256" key="3">
    <source>
        <dbReference type="ARBA" id="ARBA00022475"/>
    </source>
</evidence>
<dbReference type="PROSITE" id="PS50893">
    <property type="entry name" value="ABC_TRANSPORTER_2"/>
    <property type="match status" value="1"/>
</dbReference>
<evidence type="ECO:0000259" key="9">
    <source>
        <dbReference type="PROSITE" id="PS50893"/>
    </source>
</evidence>
<dbReference type="PANTHER" id="PTHR43582">
    <property type="entry name" value="LINEARMYCIN RESISTANCE ATP-BINDING PROTEIN LNRL"/>
    <property type="match status" value="1"/>
</dbReference>
<organism evidence="10 11">
    <name type="scientific">Methanocalculus taiwanensis</name>
    <dbReference type="NCBI Taxonomy" id="106207"/>
    <lineage>
        <taxon>Archaea</taxon>
        <taxon>Methanobacteriati</taxon>
        <taxon>Methanobacteriota</taxon>
        <taxon>Stenosarchaea group</taxon>
        <taxon>Methanomicrobia</taxon>
        <taxon>Methanomicrobiales</taxon>
        <taxon>Methanocalculaceae</taxon>
        <taxon>Methanocalculus</taxon>
    </lineage>
</organism>
<evidence type="ECO:0000313" key="11">
    <source>
        <dbReference type="Proteomes" id="UP001524383"/>
    </source>
</evidence>
<dbReference type="PANTHER" id="PTHR43582:SF2">
    <property type="entry name" value="LINEARMYCIN RESISTANCE ATP-BINDING PROTEIN LNRL"/>
    <property type="match status" value="1"/>
</dbReference>
<dbReference type="FunFam" id="3.40.50.300:FF:000589">
    <property type="entry name" value="ABC transporter, ATP-binding subunit"/>
    <property type="match status" value="1"/>
</dbReference>
<keyword evidence="5 10" id="KW-0067">ATP-binding</keyword>
<dbReference type="InterPro" id="IPR025302">
    <property type="entry name" value="DrrA1/2-like_C"/>
</dbReference>
<keyword evidence="3" id="KW-1003">Cell membrane</keyword>
<keyword evidence="11" id="KW-1185">Reference proteome</keyword>
<dbReference type="Proteomes" id="UP001524383">
    <property type="component" value="Unassembled WGS sequence"/>
</dbReference>
<dbReference type="Gene3D" id="3.40.50.300">
    <property type="entry name" value="P-loop containing nucleotide triphosphate hydrolases"/>
    <property type="match status" value="1"/>
</dbReference>
<comment type="subcellular location">
    <subcellularLocation>
        <location evidence="1">Cell membrane</location>
        <topology evidence="1">Peripheral membrane protein</topology>
        <orientation evidence="1">Cytoplasmic side</orientation>
    </subcellularLocation>
</comment>
<reference evidence="10 11" key="1">
    <citation type="submission" date="2019-08" db="EMBL/GenBank/DDBJ databases">
        <authorList>
            <person name="Chen S.-C."/>
            <person name="Lai M.-C."/>
            <person name="You Y.-T."/>
        </authorList>
    </citation>
    <scope>NUCLEOTIDE SEQUENCE [LARGE SCALE GENOMIC DNA]</scope>
    <source>
        <strain evidence="10 11">P2F9704a</strain>
    </source>
</reference>
<dbReference type="InterPro" id="IPR003439">
    <property type="entry name" value="ABC_transporter-like_ATP-bd"/>
</dbReference>
<dbReference type="NCBIfam" id="TIGR01188">
    <property type="entry name" value="drrA"/>
    <property type="match status" value="1"/>
</dbReference>
<dbReference type="Pfam" id="PF00005">
    <property type="entry name" value="ABC_tran"/>
    <property type="match status" value="1"/>
</dbReference>
<dbReference type="GO" id="GO:0005524">
    <property type="term" value="F:ATP binding"/>
    <property type="evidence" value="ECO:0007669"/>
    <property type="project" value="UniProtKB-KW"/>
</dbReference>
<sequence>MTAILVDTLTKRFGDFTAVDGISFEIPEGEIFGLLGPNGAGKTTAISMLSTLLEPTSGRALLNGIDIIKDQDGVRKEIGIVFQDQSLDEELTAWENMDFHGRLYRIPKAIREEQIDEMLRLVELEDRKDSLVKTYSGGMRRRLEIARGLLHEPSILFLDEPTLGLDPQTRNHLWEYIQSLNRRKGITIILTTHYMDEADRLCDRVAIIDRGRIVAMDTPGNLKSQVGEDVVSITSPDAARIADRIRAPWILGAEQYDGQVIIRLRSAEDHLLELLSLIGGDGHTIASISIRKPTLEDVFLHYTGREMRHEEAGATDRMRMMMPRRS</sequence>
<evidence type="ECO:0000256" key="4">
    <source>
        <dbReference type="ARBA" id="ARBA00022741"/>
    </source>
</evidence>
<evidence type="ECO:0000256" key="2">
    <source>
        <dbReference type="ARBA" id="ARBA00022448"/>
    </source>
</evidence>
<keyword evidence="4" id="KW-0547">Nucleotide-binding</keyword>
<evidence type="ECO:0000256" key="7">
    <source>
        <dbReference type="ARBA" id="ARBA00023136"/>
    </source>
</evidence>